<keyword evidence="3" id="KW-1185">Reference proteome</keyword>
<dbReference type="Pfam" id="PF20114">
    <property type="entry name" value="DUF6504"/>
    <property type="match status" value="1"/>
</dbReference>
<accession>A0A543NKU2</accession>
<feature type="domain" description="DUF6504" evidence="1">
    <location>
        <begin position="12"/>
        <end position="87"/>
    </location>
</feature>
<reference evidence="2 3" key="1">
    <citation type="submission" date="2019-06" db="EMBL/GenBank/DDBJ databases">
        <title>Sequencing the genomes of 1000 actinobacteria strains.</title>
        <authorList>
            <person name="Klenk H.-P."/>
        </authorList>
    </citation>
    <scope>NUCLEOTIDE SEQUENCE [LARGE SCALE GENOMIC DNA]</scope>
    <source>
        <strain evidence="2 3">DSM 45015</strain>
    </source>
</reference>
<evidence type="ECO:0000313" key="2">
    <source>
        <dbReference type="EMBL" id="TQN32422.1"/>
    </source>
</evidence>
<dbReference type="OrthoDB" id="5243842at2"/>
<dbReference type="AlphaFoldDB" id="A0A543NKU2"/>
<comment type="caution">
    <text evidence="2">The sequence shown here is derived from an EMBL/GenBank/DDBJ whole genome shotgun (WGS) entry which is preliminary data.</text>
</comment>
<gene>
    <name evidence="2" type="ORF">FHX37_2379</name>
</gene>
<evidence type="ECO:0000313" key="3">
    <source>
        <dbReference type="Proteomes" id="UP000317422"/>
    </source>
</evidence>
<organism evidence="2 3">
    <name type="scientific">Haloactinospora alba</name>
    <dbReference type="NCBI Taxonomy" id="405555"/>
    <lineage>
        <taxon>Bacteria</taxon>
        <taxon>Bacillati</taxon>
        <taxon>Actinomycetota</taxon>
        <taxon>Actinomycetes</taxon>
        <taxon>Streptosporangiales</taxon>
        <taxon>Nocardiopsidaceae</taxon>
        <taxon>Haloactinospora</taxon>
    </lineage>
</organism>
<proteinExistence type="predicted"/>
<dbReference type="EMBL" id="VFQC01000001">
    <property type="protein sequence ID" value="TQN32422.1"/>
    <property type="molecule type" value="Genomic_DNA"/>
</dbReference>
<evidence type="ECO:0000259" key="1">
    <source>
        <dbReference type="Pfam" id="PF20114"/>
    </source>
</evidence>
<protein>
    <recommendedName>
        <fullName evidence="1">DUF6504 domain-containing protein</fullName>
    </recommendedName>
</protein>
<dbReference type="InterPro" id="IPR045443">
    <property type="entry name" value="DUF6504"/>
</dbReference>
<dbReference type="Proteomes" id="UP000317422">
    <property type="component" value="Unassembled WGS sequence"/>
</dbReference>
<name>A0A543NKU2_9ACTN</name>
<sequence>MGEFCDVPISVSEQEGRPVRFTWRGRMYTVRRVVDYWVTLRSDWDPATHEQPPGRVHWRVEAGSDTSRGIYELRHEKPSGQWHVARVRC</sequence>